<dbReference type="EC" id="2.1.1.197" evidence="2"/>
<dbReference type="SUPFAM" id="SSF53335">
    <property type="entry name" value="S-adenosyl-L-methionine-dependent methyltransferases"/>
    <property type="match status" value="1"/>
</dbReference>
<gene>
    <name evidence="2" type="primary">bioC</name>
    <name evidence="2" type="ORF">ERS852551_02036</name>
</gene>
<evidence type="ECO:0000313" key="2">
    <source>
        <dbReference type="EMBL" id="CUP81380.1"/>
    </source>
</evidence>
<dbReference type="GO" id="GO:0032259">
    <property type="term" value="P:methylation"/>
    <property type="evidence" value="ECO:0007669"/>
    <property type="project" value="UniProtKB-KW"/>
</dbReference>
<dbReference type="GO" id="GO:0008757">
    <property type="term" value="F:S-adenosylmethionine-dependent methyltransferase activity"/>
    <property type="evidence" value="ECO:0007669"/>
    <property type="project" value="InterPro"/>
</dbReference>
<dbReference type="Pfam" id="PF08241">
    <property type="entry name" value="Methyltransf_11"/>
    <property type="match status" value="1"/>
</dbReference>
<reference evidence="2 3" key="1">
    <citation type="submission" date="2015-09" db="EMBL/GenBank/DDBJ databases">
        <authorList>
            <consortium name="Pathogen Informatics"/>
        </authorList>
    </citation>
    <scope>NUCLEOTIDE SEQUENCE [LARGE SCALE GENOMIC DNA]</scope>
    <source>
        <strain evidence="2 3">2789STDY5834939</strain>
    </source>
</reference>
<protein>
    <submittedName>
        <fullName evidence="2">Malonyl-CoA O-methyltransferase BioC</fullName>
        <ecNumber evidence="2">2.1.1.197</ecNumber>
    </submittedName>
</protein>
<evidence type="ECO:0000313" key="3">
    <source>
        <dbReference type="Proteomes" id="UP000095765"/>
    </source>
</evidence>
<dbReference type="PANTHER" id="PTHR43861">
    <property type="entry name" value="TRANS-ACONITATE 2-METHYLTRANSFERASE-RELATED"/>
    <property type="match status" value="1"/>
</dbReference>
<dbReference type="Gene3D" id="3.40.50.150">
    <property type="entry name" value="Vaccinia Virus protein VP39"/>
    <property type="match status" value="1"/>
</dbReference>
<keyword evidence="2" id="KW-0808">Transferase</keyword>
<proteinExistence type="predicted"/>
<feature type="domain" description="Methyltransferase type 11" evidence="1">
    <location>
        <begin position="47"/>
        <end position="141"/>
    </location>
</feature>
<dbReference type="InterPro" id="IPR029063">
    <property type="entry name" value="SAM-dependent_MTases_sf"/>
</dbReference>
<dbReference type="InterPro" id="IPR013216">
    <property type="entry name" value="Methyltransf_11"/>
</dbReference>
<dbReference type="CDD" id="cd02440">
    <property type="entry name" value="AdoMet_MTases"/>
    <property type="match status" value="1"/>
</dbReference>
<dbReference type="RefSeq" id="WP_338108028.1">
    <property type="nucleotide sequence ID" value="NZ_CABIWA010000002.1"/>
</dbReference>
<accession>A0A174REE7</accession>
<organism evidence="2 3">
    <name type="scientific">Anaerotruncus colihominis</name>
    <dbReference type="NCBI Taxonomy" id="169435"/>
    <lineage>
        <taxon>Bacteria</taxon>
        <taxon>Bacillati</taxon>
        <taxon>Bacillota</taxon>
        <taxon>Clostridia</taxon>
        <taxon>Eubacteriales</taxon>
        <taxon>Oscillospiraceae</taxon>
        <taxon>Anaerotruncus</taxon>
    </lineage>
</organism>
<dbReference type="EMBL" id="CZBE01000013">
    <property type="protein sequence ID" value="CUP81380.1"/>
    <property type="molecule type" value="Genomic_DNA"/>
</dbReference>
<evidence type="ECO:0000259" key="1">
    <source>
        <dbReference type="Pfam" id="PF08241"/>
    </source>
</evidence>
<sequence length="246" mass="28245">MMYNEYDNDAFFKQYAKMPRSMEGLAAAGEWHQLRPLFPALKGKNVLDLGCGYGWHCKFSVELGAAHVLGIDISRNMLEEAAKRNMMPEIEYRICAISDYAYPENTWDFVISNLALHYIENIEQIFQKVYRTLKPGGVFLFNIEHPVFTAGVGQDWVCTDDGKRLYWPVDNYFMPGERRTHFLGCDVVKQHHTLTQILMGLLKHGFVLEAIEEARPPEEMMDIAGMADELRRPMMLLVKASVKKAS</sequence>
<dbReference type="GO" id="GO:0102130">
    <property type="term" value="F:malonyl-CoA methyltransferase activity"/>
    <property type="evidence" value="ECO:0007669"/>
    <property type="project" value="UniProtKB-EC"/>
</dbReference>
<dbReference type="AlphaFoldDB" id="A0A174REE7"/>
<keyword evidence="2" id="KW-0489">Methyltransferase</keyword>
<dbReference type="Proteomes" id="UP000095765">
    <property type="component" value="Unassembled WGS sequence"/>
</dbReference>
<dbReference type="PANTHER" id="PTHR43861:SF1">
    <property type="entry name" value="TRANS-ACONITATE 2-METHYLTRANSFERASE"/>
    <property type="match status" value="1"/>
</dbReference>
<name>A0A174REE7_9FIRM</name>